<accession>U3B5W4</accession>
<dbReference type="EMBL" id="BATM01000055">
    <property type="protein sequence ID" value="GAD81310.1"/>
    <property type="molecule type" value="Genomic_DNA"/>
</dbReference>
<dbReference type="PANTHER" id="PTHR37530">
    <property type="entry name" value="OUTER MEMBRANE PROTEIN SLP"/>
    <property type="match status" value="1"/>
</dbReference>
<evidence type="ECO:0000313" key="2">
    <source>
        <dbReference type="EMBL" id="GAD81310.1"/>
    </source>
</evidence>
<reference evidence="2 3" key="1">
    <citation type="submission" date="2013-09" db="EMBL/GenBank/DDBJ databases">
        <title>Whole genome shotgun sequence of Vibrio ezurae NBRC 102218.</title>
        <authorList>
            <person name="Yoshida I."/>
            <person name="Hosoyama A."/>
            <person name="Numata M."/>
            <person name="Hashimoto M."/>
            <person name="Hosoyama Y."/>
            <person name="Tsuchikane K."/>
            <person name="Noguchi M."/>
            <person name="Hirakata S."/>
            <person name="Ichikawa N."/>
            <person name="Ohji S."/>
            <person name="Yamazoe A."/>
            <person name="Fujita N."/>
        </authorList>
    </citation>
    <scope>NUCLEOTIDE SEQUENCE [LARGE SCALE GENOMIC DNA]</scope>
    <source>
        <strain evidence="2 3">NBRC 102218</strain>
    </source>
</reference>
<dbReference type="OrthoDB" id="5295757at2"/>
<dbReference type="PROSITE" id="PS51257">
    <property type="entry name" value="PROKAR_LIPOPROTEIN"/>
    <property type="match status" value="1"/>
</dbReference>
<dbReference type="NCBIfam" id="TIGR00752">
    <property type="entry name" value="slp"/>
    <property type="match status" value="1"/>
</dbReference>
<keyword evidence="3" id="KW-1185">Reference proteome</keyword>
<dbReference type="AlphaFoldDB" id="U3B5W4"/>
<organism evidence="2 3">
    <name type="scientific">Vibrio ezurae NBRC 102218</name>
    <dbReference type="NCBI Taxonomy" id="1219080"/>
    <lineage>
        <taxon>Bacteria</taxon>
        <taxon>Pseudomonadati</taxon>
        <taxon>Pseudomonadota</taxon>
        <taxon>Gammaproteobacteria</taxon>
        <taxon>Vibrionales</taxon>
        <taxon>Vibrionaceae</taxon>
        <taxon>Vibrio</taxon>
    </lineage>
</organism>
<name>U3B5W4_9VIBR</name>
<dbReference type="Pfam" id="PF03843">
    <property type="entry name" value="Slp"/>
    <property type="match status" value="1"/>
</dbReference>
<dbReference type="STRING" id="1219080.VEZ01S_55_00270"/>
<dbReference type="eggNOG" id="COG3065">
    <property type="taxonomic scope" value="Bacteria"/>
</dbReference>
<feature type="signal peptide" evidence="1">
    <location>
        <begin position="1"/>
        <end position="23"/>
    </location>
</feature>
<dbReference type="RefSeq" id="WP_021715007.1">
    <property type="nucleotide sequence ID" value="NZ_BATM01000055.1"/>
</dbReference>
<gene>
    <name evidence="2" type="ORF">VEZ01S_55_00270</name>
</gene>
<dbReference type="InterPro" id="IPR004658">
    <property type="entry name" value="OMP_Slp"/>
</dbReference>
<dbReference type="Proteomes" id="UP000016562">
    <property type="component" value="Unassembled WGS sequence"/>
</dbReference>
<dbReference type="PANTHER" id="PTHR37530:SF1">
    <property type="entry name" value="OUTER MEMBRANE PROTEIN SLP"/>
    <property type="match status" value="1"/>
</dbReference>
<keyword evidence="1" id="KW-0732">Signal</keyword>
<comment type="caution">
    <text evidence="2">The sequence shown here is derived from an EMBL/GenBank/DDBJ whole genome shotgun (WGS) entry which is preliminary data.</text>
</comment>
<feature type="chain" id="PRO_5004640194" evidence="1">
    <location>
        <begin position="24"/>
        <end position="183"/>
    </location>
</feature>
<protein>
    <submittedName>
        <fullName evidence="2">Uncharacterized protein</fullName>
    </submittedName>
</protein>
<sequence length="183" mass="20175">MFRFLSVLILGAIMAGCSSLPEALVSKNDAVVTDYDTWLNDEQGDTAELRLGGVIAKVTNLESKTRLELVNLPINSGGKPDINVEPQGRFVAYIDGFVDPTTFSEGRLVTVLGKADGIEEGKVGEFNYRFPVMKASGYHLWQIREKVIVYDQPINGFPCRSLHCRQARYGYGPTTGQVIQSVE</sequence>
<evidence type="ECO:0000313" key="3">
    <source>
        <dbReference type="Proteomes" id="UP000016562"/>
    </source>
</evidence>
<dbReference type="PIRSF" id="PIRSF004982">
    <property type="entry name" value="SlP"/>
    <property type="match status" value="1"/>
</dbReference>
<evidence type="ECO:0000256" key="1">
    <source>
        <dbReference type="SAM" id="SignalP"/>
    </source>
</evidence>
<dbReference type="GO" id="GO:0019867">
    <property type="term" value="C:outer membrane"/>
    <property type="evidence" value="ECO:0007669"/>
    <property type="project" value="InterPro"/>
</dbReference>
<proteinExistence type="predicted"/>